<proteinExistence type="inferred from homology"/>
<evidence type="ECO:0000256" key="2">
    <source>
        <dbReference type="ARBA" id="ARBA00022801"/>
    </source>
</evidence>
<gene>
    <name evidence="3" type="ORF">ETQ85_13785</name>
</gene>
<sequence>MARILIDLPEHFLFSTEVPIYITHINKAQHLDNAALIALLSEARVRFFRSFGYDELDVEGVGIVVADAALQYKSEAFHGETLVFSMAPADFNKYGFDLMWRVADKASGREVARGKMGILFFDYAAKRAAGIPEAFRIKIGAPAVVA</sequence>
<dbReference type="Pfam" id="PF13279">
    <property type="entry name" value="4HBT_2"/>
    <property type="match status" value="1"/>
</dbReference>
<accession>A0A6C2CRU7</accession>
<dbReference type="RefSeq" id="WP_148579657.1">
    <property type="nucleotide sequence ID" value="NZ_JAVEUW010000004.1"/>
</dbReference>
<organism evidence="3 4">
    <name type="scientific">Zoogloea oleivorans</name>
    <dbReference type="NCBI Taxonomy" id="1552750"/>
    <lineage>
        <taxon>Bacteria</taxon>
        <taxon>Pseudomonadati</taxon>
        <taxon>Pseudomonadota</taxon>
        <taxon>Betaproteobacteria</taxon>
        <taxon>Rhodocyclales</taxon>
        <taxon>Zoogloeaceae</taxon>
        <taxon>Zoogloea</taxon>
    </lineage>
</organism>
<dbReference type="Proteomes" id="UP000389128">
    <property type="component" value="Unassembled WGS sequence"/>
</dbReference>
<dbReference type="GO" id="GO:0047617">
    <property type="term" value="F:fatty acyl-CoA hydrolase activity"/>
    <property type="evidence" value="ECO:0007669"/>
    <property type="project" value="TreeGrafter"/>
</dbReference>
<keyword evidence="4" id="KW-1185">Reference proteome</keyword>
<name>A0A6C2CRU7_9RHOO</name>
<dbReference type="PANTHER" id="PTHR31793:SF27">
    <property type="entry name" value="NOVEL THIOESTERASE SUPERFAMILY DOMAIN AND SAPOSIN A-TYPE DOMAIN CONTAINING PROTEIN (0610012H03RIK)"/>
    <property type="match status" value="1"/>
</dbReference>
<comment type="similarity">
    <text evidence="1">Belongs to the 4-hydroxybenzoyl-CoA thioesterase family.</text>
</comment>
<evidence type="ECO:0000313" key="3">
    <source>
        <dbReference type="EMBL" id="TYC55965.1"/>
    </source>
</evidence>
<dbReference type="InterPro" id="IPR050563">
    <property type="entry name" value="4-hydroxybenzoyl-CoA_TE"/>
</dbReference>
<dbReference type="AlphaFoldDB" id="A0A6C2CRU7"/>
<dbReference type="InterPro" id="IPR029069">
    <property type="entry name" value="HotDog_dom_sf"/>
</dbReference>
<dbReference type="PANTHER" id="PTHR31793">
    <property type="entry name" value="4-HYDROXYBENZOYL-COA THIOESTERASE FAMILY MEMBER"/>
    <property type="match status" value="1"/>
</dbReference>
<protein>
    <submittedName>
        <fullName evidence="3">Acyl-CoA thioesterase</fullName>
    </submittedName>
</protein>
<comment type="caution">
    <text evidence="3">The sequence shown here is derived from an EMBL/GenBank/DDBJ whole genome shotgun (WGS) entry which is preliminary data.</text>
</comment>
<evidence type="ECO:0000313" key="4">
    <source>
        <dbReference type="Proteomes" id="UP000389128"/>
    </source>
</evidence>
<evidence type="ECO:0000256" key="1">
    <source>
        <dbReference type="ARBA" id="ARBA00005953"/>
    </source>
</evidence>
<dbReference type="EMBL" id="SDKK01000012">
    <property type="protein sequence ID" value="TYC55965.1"/>
    <property type="molecule type" value="Genomic_DNA"/>
</dbReference>
<dbReference type="Gene3D" id="3.10.129.10">
    <property type="entry name" value="Hotdog Thioesterase"/>
    <property type="match status" value="1"/>
</dbReference>
<reference evidence="3 4" key="1">
    <citation type="submission" date="2019-01" db="EMBL/GenBank/DDBJ databases">
        <title>Zoogloea oleivorans genome sequencing and assembly.</title>
        <authorList>
            <person name="Tancsics A."/>
            <person name="Farkas M."/>
            <person name="Kriszt B."/>
            <person name="Maroti G."/>
            <person name="Horvath B."/>
        </authorList>
    </citation>
    <scope>NUCLEOTIDE SEQUENCE [LARGE SCALE GENOMIC DNA]</scope>
    <source>
        <strain evidence="3 4">Buc</strain>
    </source>
</reference>
<dbReference type="SUPFAM" id="SSF54637">
    <property type="entry name" value="Thioesterase/thiol ester dehydrase-isomerase"/>
    <property type="match status" value="1"/>
</dbReference>
<dbReference type="CDD" id="cd00586">
    <property type="entry name" value="4HBT"/>
    <property type="match status" value="1"/>
</dbReference>
<dbReference type="OrthoDB" id="333038at2"/>
<keyword evidence="2" id="KW-0378">Hydrolase</keyword>